<dbReference type="Proteomes" id="UP001596501">
    <property type="component" value="Unassembled WGS sequence"/>
</dbReference>
<dbReference type="RefSeq" id="WP_382226196.1">
    <property type="nucleotide sequence ID" value="NZ_JBHTCA010000018.1"/>
</dbReference>
<feature type="chain" id="PRO_5046439781" description="Lipoprotein" evidence="1">
    <location>
        <begin position="29"/>
        <end position="279"/>
    </location>
</feature>
<accession>A0ABW2QQ87</accession>
<evidence type="ECO:0000256" key="1">
    <source>
        <dbReference type="SAM" id="SignalP"/>
    </source>
</evidence>
<reference evidence="3" key="1">
    <citation type="journal article" date="2019" name="Int. J. Syst. Evol. Microbiol.">
        <title>The Global Catalogue of Microorganisms (GCM) 10K type strain sequencing project: providing services to taxonomists for standard genome sequencing and annotation.</title>
        <authorList>
            <consortium name="The Broad Institute Genomics Platform"/>
            <consortium name="The Broad Institute Genome Sequencing Center for Infectious Disease"/>
            <person name="Wu L."/>
            <person name="Ma J."/>
        </authorList>
    </citation>
    <scope>NUCLEOTIDE SEQUENCE [LARGE SCALE GENOMIC DNA]</scope>
    <source>
        <strain evidence="3">CGMCC 1.12371</strain>
    </source>
</reference>
<dbReference type="EMBL" id="JBHTCA010000018">
    <property type="protein sequence ID" value="MFC7410728.1"/>
    <property type="molecule type" value="Genomic_DNA"/>
</dbReference>
<feature type="signal peptide" evidence="1">
    <location>
        <begin position="1"/>
        <end position="28"/>
    </location>
</feature>
<keyword evidence="3" id="KW-1185">Reference proteome</keyword>
<dbReference type="PROSITE" id="PS51257">
    <property type="entry name" value="PROKAR_LIPOPROTEIN"/>
    <property type="match status" value="1"/>
</dbReference>
<keyword evidence="1" id="KW-0732">Signal</keyword>
<protein>
    <recommendedName>
        <fullName evidence="4">Lipoprotein</fullName>
    </recommendedName>
</protein>
<organism evidence="2 3">
    <name type="scientific">Hydrogenophaga atypica</name>
    <dbReference type="NCBI Taxonomy" id="249409"/>
    <lineage>
        <taxon>Bacteria</taxon>
        <taxon>Pseudomonadati</taxon>
        <taxon>Pseudomonadota</taxon>
        <taxon>Betaproteobacteria</taxon>
        <taxon>Burkholderiales</taxon>
        <taxon>Comamonadaceae</taxon>
        <taxon>Hydrogenophaga</taxon>
    </lineage>
</organism>
<comment type="caution">
    <text evidence="2">The sequence shown here is derived from an EMBL/GenBank/DDBJ whole genome shotgun (WGS) entry which is preliminary data.</text>
</comment>
<proteinExistence type="predicted"/>
<gene>
    <name evidence="2" type="ORF">ACFQPB_17850</name>
</gene>
<name>A0ABW2QQ87_9BURK</name>
<sequence>MGSNSRKIARAVVVGLALAGLSACVATAPRVQYVQRAQNAIAVANYEGAYRALEDGFLDPDPEVKGASIQLYRSNPKLRDAAIASFSGDELATAFNVYRENTAVALLRNRLRLFAQVASPEELTTAYGNFETVEKNHKEIAADKKKKAEDDERSARETQARETAMLIKAVETARQAATFHCADRLACEKSFALTQVFITTHSDMKIQMANDTIIQTYNPTDTFAMGASAVKMPRSGTSADILLTITCKGKATTEQKICMEKSATMYRAFPTFMKANFVQ</sequence>
<evidence type="ECO:0000313" key="2">
    <source>
        <dbReference type="EMBL" id="MFC7410728.1"/>
    </source>
</evidence>
<evidence type="ECO:0008006" key="4">
    <source>
        <dbReference type="Google" id="ProtNLM"/>
    </source>
</evidence>
<evidence type="ECO:0000313" key="3">
    <source>
        <dbReference type="Proteomes" id="UP001596501"/>
    </source>
</evidence>